<name>J9VPA1_CRYN9</name>
<dbReference type="EMBL" id="CP003827">
    <property type="protein sequence ID" value="AFR96317.1"/>
    <property type="molecule type" value="Genomic_DNA"/>
</dbReference>
<dbReference type="GeneID" id="23890532"/>
<reference evidence="1 2" key="1">
    <citation type="journal article" date="2014" name="PLoS Genet.">
        <title>Analysis of the genome and transcriptome of Cryptococcus neoformans var. grubii reveals complex RNA expression and microevolution leading to virulence attenuation.</title>
        <authorList>
            <person name="Janbon G."/>
            <person name="Ormerod K.L."/>
            <person name="Paulet D."/>
            <person name="Byrnes E.J.III."/>
            <person name="Yadav V."/>
            <person name="Chatterjee G."/>
            <person name="Mullapudi N."/>
            <person name="Hon C.C."/>
            <person name="Billmyre R.B."/>
            <person name="Brunel F."/>
            <person name="Bahn Y.S."/>
            <person name="Chen W."/>
            <person name="Chen Y."/>
            <person name="Chow E.W."/>
            <person name="Coppee J.Y."/>
            <person name="Floyd-Averette A."/>
            <person name="Gaillardin C."/>
            <person name="Gerik K.J."/>
            <person name="Goldberg J."/>
            <person name="Gonzalez-Hilarion S."/>
            <person name="Gujja S."/>
            <person name="Hamlin J.L."/>
            <person name="Hsueh Y.P."/>
            <person name="Ianiri G."/>
            <person name="Jones S."/>
            <person name="Kodira C.D."/>
            <person name="Kozubowski L."/>
            <person name="Lam W."/>
            <person name="Marra M."/>
            <person name="Mesner L.D."/>
            <person name="Mieczkowski P.A."/>
            <person name="Moyrand F."/>
            <person name="Nielsen K."/>
            <person name="Proux C."/>
            <person name="Rossignol T."/>
            <person name="Schein J.E."/>
            <person name="Sun S."/>
            <person name="Wollschlaeger C."/>
            <person name="Wood I.A."/>
            <person name="Zeng Q."/>
            <person name="Neuveglise C."/>
            <person name="Newlon C.S."/>
            <person name="Perfect J.R."/>
            <person name="Lodge J.K."/>
            <person name="Idnurm A."/>
            <person name="Stajich J.E."/>
            <person name="Kronstad J.W."/>
            <person name="Sanyal K."/>
            <person name="Heitman J."/>
            <person name="Fraser J.A."/>
            <person name="Cuomo C.A."/>
            <person name="Dietrich F.S."/>
        </authorList>
    </citation>
    <scope>NUCLEOTIDE SEQUENCE [LARGE SCALE GENOMIC DNA]</scope>
    <source>
        <strain evidence="2">H99 / ATCC 208821 / CBS 10515 / FGSC 9487</strain>
    </source>
</reference>
<dbReference type="Proteomes" id="UP000010091">
    <property type="component" value="Chromosome 8"/>
</dbReference>
<dbReference type="KEGG" id="cng:CNAG_07709"/>
<gene>
    <name evidence="1" type="ORF">CNAG_07709</name>
</gene>
<protein>
    <submittedName>
        <fullName evidence="1">Uncharacterized protein</fullName>
    </submittedName>
</protein>
<sequence length="56" mass="6378">MGTMGCHTKQMRLRGVLGMGRLRVRRCHRRRAEWCREFNTAIAENMTAATAPADTT</sequence>
<accession>J9VPA1</accession>
<evidence type="ECO:0000313" key="2">
    <source>
        <dbReference type="Proteomes" id="UP000010091"/>
    </source>
</evidence>
<dbReference type="AlphaFoldDB" id="J9VPA1"/>
<dbReference type="HOGENOM" id="CLU_3014099_0_0_1"/>
<keyword evidence="2" id="KW-1185">Reference proteome</keyword>
<proteinExistence type="predicted"/>
<organism evidence="1 2">
    <name type="scientific">Cryptococcus neoformans (strain H99 / ATCC 208821 / CBS 10515 / FGSC 9487)</name>
    <name type="common">Cryptococcus neoformans var. grubii serotype A</name>
    <dbReference type="NCBI Taxonomy" id="235443"/>
    <lineage>
        <taxon>Eukaryota</taxon>
        <taxon>Fungi</taxon>
        <taxon>Dikarya</taxon>
        <taxon>Basidiomycota</taxon>
        <taxon>Agaricomycotina</taxon>
        <taxon>Tremellomycetes</taxon>
        <taxon>Tremellales</taxon>
        <taxon>Cryptococcaceae</taxon>
        <taxon>Cryptococcus</taxon>
        <taxon>Cryptococcus neoformans species complex</taxon>
    </lineage>
</organism>
<dbReference type="VEuPathDB" id="FungiDB:CNAG_07709"/>
<evidence type="ECO:0000313" key="1">
    <source>
        <dbReference type="EMBL" id="AFR96317.1"/>
    </source>
</evidence>
<dbReference type="RefSeq" id="XP_012051363.1">
    <property type="nucleotide sequence ID" value="XM_012195973.1"/>
</dbReference>